<feature type="domain" description="EF-hand" evidence="3">
    <location>
        <begin position="71"/>
        <end position="106"/>
    </location>
</feature>
<dbReference type="Proteomes" id="UP000281128">
    <property type="component" value="Unassembled WGS sequence"/>
</dbReference>
<dbReference type="Gene3D" id="1.10.238.10">
    <property type="entry name" value="EF-hand"/>
    <property type="match status" value="2"/>
</dbReference>
<evidence type="ECO:0000259" key="3">
    <source>
        <dbReference type="PROSITE" id="PS50222"/>
    </source>
</evidence>
<dbReference type="RefSeq" id="WP_121163933.1">
    <property type="nucleotide sequence ID" value="NZ_RAPE01000001.1"/>
</dbReference>
<dbReference type="EMBL" id="RAPE01000001">
    <property type="protein sequence ID" value="RKF16687.1"/>
    <property type="molecule type" value="Genomic_DNA"/>
</dbReference>
<dbReference type="AlphaFoldDB" id="A0A3A8AXS7"/>
<dbReference type="Pfam" id="PF13202">
    <property type="entry name" value="EF-hand_5"/>
    <property type="match status" value="4"/>
</dbReference>
<feature type="signal peptide" evidence="2">
    <location>
        <begin position="1"/>
        <end position="26"/>
    </location>
</feature>
<reference evidence="4 5" key="1">
    <citation type="submission" date="2018-09" db="EMBL/GenBank/DDBJ databases">
        <title>Roseovarius spongiae sp. nov., isolated from a marine sponge.</title>
        <authorList>
            <person name="Zhuang L."/>
            <person name="Luo L."/>
        </authorList>
    </citation>
    <scope>NUCLEOTIDE SEQUENCE [LARGE SCALE GENOMIC DNA]</scope>
    <source>
        <strain evidence="4 5">HN-E21</strain>
    </source>
</reference>
<feature type="domain" description="EF-hand" evidence="3">
    <location>
        <begin position="127"/>
        <end position="162"/>
    </location>
</feature>
<evidence type="ECO:0000313" key="5">
    <source>
        <dbReference type="Proteomes" id="UP000281128"/>
    </source>
</evidence>
<sequence>MKRSNYLPVGFLALALAGSGAMIATAQTAPAAGDQASADAQVIRADYRGDRDRGARHMRGKHHGKHRRGGFGGEMMRTLFDAVDADGDGTVTREEVDSYRASRLAEVDASGDGALSIEEFDTLYREFTRSRMVDMFQHLDADGDGVISRDEMDTRVSRMFDRMDRDGDGALTLQQRGASRSAPGAPETDPDN</sequence>
<dbReference type="SUPFAM" id="SSF47473">
    <property type="entry name" value="EF-hand"/>
    <property type="match status" value="1"/>
</dbReference>
<keyword evidence="5" id="KW-1185">Reference proteome</keyword>
<gene>
    <name evidence="4" type="ORF">D6850_03870</name>
</gene>
<dbReference type="OrthoDB" id="5470953at2"/>
<dbReference type="SMART" id="SM00054">
    <property type="entry name" value="EFh"/>
    <property type="match status" value="3"/>
</dbReference>
<dbReference type="GO" id="GO:0005509">
    <property type="term" value="F:calcium ion binding"/>
    <property type="evidence" value="ECO:0007669"/>
    <property type="project" value="InterPro"/>
</dbReference>
<evidence type="ECO:0000256" key="1">
    <source>
        <dbReference type="SAM" id="MobiDB-lite"/>
    </source>
</evidence>
<dbReference type="CDD" id="cd00051">
    <property type="entry name" value="EFh"/>
    <property type="match status" value="1"/>
</dbReference>
<evidence type="ECO:0000313" key="4">
    <source>
        <dbReference type="EMBL" id="RKF16687.1"/>
    </source>
</evidence>
<name>A0A3A8AXS7_9RHOB</name>
<dbReference type="InterPro" id="IPR002048">
    <property type="entry name" value="EF_hand_dom"/>
</dbReference>
<proteinExistence type="predicted"/>
<keyword evidence="2" id="KW-0732">Signal</keyword>
<dbReference type="InterPro" id="IPR018247">
    <property type="entry name" value="EF_Hand_1_Ca_BS"/>
</dbReference>
<accession>A0A3A8AXS7</accession>
<dbReference type="PROSITE" id="PS00018">
    <property type="entry name" value="EF_HAND_1"/>
    <property type="match status" value="2"/>
</dbReference>
<comment type="caution">
    <text evidence="4">The sequence shown here is derived from an EMBL/GenBank/DDBJ whole genome shotgun (WGS) entry which is preliminary data.</text>
</comment>
<evidence type="ECO:0000256" key="2">
    <source>
        <dbReference type="SAM" id="SignalP"/>
    </source>
</evidence>
<dbReference type="InterPro" id="IPR011992">
    <property type="entry name" value="EF-hand-dom_pair"/>
</dbReference>
<organism evidence="4 5">
    <name type="scientific">Roseovarius spongiae</name>
    <dbReference type="NCBI Taxonomy" id="2320272"/>
    <lineage>
        <taxon>Bacteria</taxon>
        <taxon>Pseudomonadati</taxon>
        <taxon>Pseudomonadota</taxon>
        <taxon>Alphaproteobacteria</taxon>
        <taxon>Rhodobacterales</taxon>
        <taxon>Roseobacteraceae</taxon>
        <taxon>Roseovarius</taxon>
    </lineage>
</organism>
<feature type="chain" id="PRO_5017449806" description="EF-hand domain-containing protein" evidence="2">
    <location>
        <begin position="27"/>
        <end position="192"/>
    </location>
</feature>
<protein>
    <recommendedName>
        <fullName evidence="3">EF-hand domain-containing protein</fullName>
    </recommendedName>
</protein>
<dbReference type="PROSITE" id="PS50222">
    <property type="entry name" value="EF_HAND_2"/>
    <property type="match status" value="2"/>
</dbReference>
<feature type="region of interest" description="Disordered" evidence="1">
    <location>
        <begin position="162"/>
        <end position="192"/>
    </location>
</feature>